<evidence type="ECO:0000313" key="3">
    <source>
        <dbReference type="Proteomes" id="UP000249390"/>
    </source>
</evidence>
<evidence type="ECO:0000313" key="2">
    <source>
        <dbReference type="EMBL" id="RAL54595.1"/>
    </source>
</evidence>
<organism evidence="2 3">
    <name type="scientific">Cuscuta australis</name>
    <dbReference type="NCBI Taxonomy" id="267555"/>
    <lineage>
        <taxon>Eukaryota</taxon>
        <taxon>Viridiplantae</taxon>
        <taxon>Streptophyta</taxon>
        <taxon>Embryophyta</taxon>
        <taxon>Tracheophyta</taxon>
        <taxon>Spermatophyta</taxon>
        <taxon>Magnoliopsida</taxon>
        <taxon>eudicotyledons</taxon>
        <taxon>Gunneridae</taxon>
        <taxon>Pentapetalae</taxon>
        <taxon>asterids</taxon>
        <taxon>lamiids</taxon>
        <taxon>Solanales</taxon>
        <taxon>Convolvulaceae</taxon>
        <taxon>Cuscuteae</taxon>
        <taxon>Cuscuta</taxon>
        <taxon>Cuscuta subgen. Grammica</taxon>
        <taxon>Cuscuta sect. Cleistogrammica</taxon>
    </lineage>
</organism>
<keyword evidence="1" id="KW-0812">Transmembrane</keyword>
<protein>
    <submittedName>
        <fullName evidence="2">Uncharacterized protein</fullName>
    </submittedName>
</protein>
<evidence type="ECO:0000256" key="1">
    <source>
        <dbReference type="SAM" id="Phobius"/>
    </source>
</evidence>
<dbReference type="AlphaFoldDB" id="A0A328E959"/>
<proteinExistence type="predicted"/>
<comment type="caution">
    <text evidence="2">The sequence shown here is derived from an EMBL/GenBank/DDBJ whole genome shotgun (WGS) entry which is preliminary data.</text>
</comment>
<feature type="transmembrane region" description="Helical" evidence="1">
    <location>
        <begin position="6"/>
        <end position="26"/>
    </location>
</feature>
<keyword evidence="1" id="KW-0472">Membrane</keyword>
<name>A0A328E959_9ASTE</name>
<gene>
    <name evidence="2" type="ORF">DM860_001723</name>
</gene>
<accession>A0A328E959</accession>
<reference evidence="2 3" key="1">
    <citation type="submission" date="2018-06" db="EMBL/GenBank/DDBJ databases">
        <title>The Genome of Cuscuta australis (Dodder) Provides Insight into the Evolution of Plant Parasitism.</title>
        <authorList>
            <person name="Liu H."/>
        </authorList>
    </citation>
    <scope>NUCLEOTIDE SEQUENCE [LARGE SCALE GENOMIC DNA]</scope>
    <source>
        <strain evidence="3">cv. Yunnan</strain>
        <tissue evidence="2">Vines</tissue>
    </source>
</reference>
<keyword evidence="1" id="KW-1133">Transmembrane helix</keyword>
<dbReference type="Proteomes" id="UP000249390">
    <property type="component" value="Unassembled WGS sequence"/>
</dbReference>
<sequence length="66" mass="6991">MGMVIVMSLPLILFSLLLGFGCYVYGRWKGRKEVYASAQVFGAPAPPPAAALSPPHFKHDSASAAV</sequence>
<keyword evidence="3" id="KW-1185">Reference proteome</keyword>
<dbReference type="EMBL" id="NQVE01000009">
    <property type="protein sequence ID" value="RAL54595.1"/>
    <property type="molecule type" value="Genomic_DNA"/>
</dbReference>